<evidence type="ECO:0000313" key="3">
    <source>
        <dbReference type="Proteomes" id="UP001139311"/>
    </source>
</evidence>
<proteinExistence type="predicted"/>
<name>A0A9X1IK37_9PROT</name>
<organism evidence="2 3">
    <name type="scientific">Roseicella aerolata</name>
    <dbReference type="NCBI Taxonomy" id="2883479"/>
    <lineage>
        <taxon>Bacteria</taxon>
        <taxon>Pseudomonadati</taxon>
        <taxon>Pseudomonadota</taxon>
        <taxon>Alphaproteobacteria</taxon>
        <taxon>Acetobacterales</taxon>
        <taxon>Roseomonadaceae</taxon>
        <taxon>Roseicella</taxon>
    </lineage>
</organism>
<gene>
    <name evidence="2" type="ORF">LHA35_28460</name>
</gene>
<dbReference type="EMBL" id="JAJAQI010000183">
    <property type="protein sequence ID" value="MCB4825629.1"/>
    <property type="molecule type" value="Genomic_DNA"/>
</dbReference>
<dbReference type="AlphaFoldDB" id="A0A9X1IK37"/>
<dbReference type="RefSeq" id="WP_226615280.1">
    <property type="nucleotide sequence ID" value="NZ_JAJAQI010000183.1"/>
</dbReference>
<protein>
    <submittedName>
        <fullName evidence="2">Uncharacterized protein</fullName>
    </submittedName>
</protein>
<keyword evidence="3" id="KW-1185">Reference proteome</keyword>
<dbReference type="Proteomes" id="UP001139311">
    <property type="component" value="Unassembled WGS sequence"/>
</dbReference>
<evidence type="ECO:0000256" key="1">
    <source>
        <dbReference type="SAM" id="MobiDB-lite"/>
    </source>
</evidence>
<evidence type="ECO:0000313" key="2">
    <source>
        <dbReference type="EMBL" id="MCB4825629.1"/>
    </source>
</evidence>
<accession>A0A9X1IK37</accession>
<sequence>MNTTALRASTRLGPRTGTARTAHPIATPYLPEPSGLTQDEIRQIVLDLIG</sequence>
<feature type="region of interest" description="Disordered" evidence="1">
    <location>
        <begin position="1"/>
        <end position="34"/>
    </location>
</feature>
<reference evidence="2" key="1">
    <citation type="submission" date="2021-10" db="EMBL/GenBank/DDBJ databases">
        <title>Roseicella aerolatum sp. nov., isolated from aerosols of e-waste dismantling site.</title>
        <authorList>
            <person name="Qin T."/>
        </authorList>
    </citation>
    <scope>NUCLEOTIDE SEQUENCE</scope>
    <source>
        <strain evidence="2">GB24</strain>
    </source>
</reference>
<comment type="caution">
    <text evidence="2">The sequence shown here is derived from an EMBL/GenBank/DDBJ whole genome shotgun (WGS) entry which is preliminary data.</text>
</comment>